<dbReference type="Proteomes" id="UP000249304">
    <property type="component" value="Unassembled WGS sequence"/>
</dbReference>
<evidence type="ECO:0000256" key="1">
    <source>
        <dbReference type="SAM" id="SignalP"/>
    </source>
</evidence>
<accession>A0A2W2FEL0</accession>
<evidence type="ECO:0000313" key="2">
    <source>
        <dbReference type="EMBL" id="PZG20087.1"/>
    </source>
</evidence>
<evidence type="ECO:0008006" key="4">
    <source>
        <dbReference type="Google" id="ProtNLM"/>
    </source>
</evidence>
<comment type="caution">
    <text evidence="2">The sequence shown here is derived from an EMBL/GenBank/DDBJ whole genome shotgun (WGS) entry which is preliminary data.</text>
</comment>
<evidence type="ECO:0000313" key="3">
    <source>
        <dbReference type="Proteomes" id="UP000249304"/>
    </source>
</evidence>
<dbReference type="OrthoDB" id="5195323at2"/>
<organism evidence="2 3">
    <name type="scientific">Nonomuraea aridisoli</name>
    <dbReference type="NCBI Taxonomy" id="2070368"/>
    <lineage>
        <taxon>Bacteria</taxon>
        <taxon>Bacillati</taxon>
        <taxon>Actinomycetota</taxon>
        <taxon>Actinomycetes</taxon>
        <taxon>Streptosporangiales</taxon>
        <taxon>Streptosporangiaceae</taxon>
        <taxon>Nonomuraea</taxon>
    </lineage>
</organism>
<feature type="signal peptide" evidence="1">
    <location>
        <begin position="1"/>
        <end position="27"/>
    </location>
</feature>
<keyword evidence="1" id="KW-0732">Signal</keyword>
<dbReference type="EMBL" id="POUD01000030">
    <property type="protein sequence ID" value="PZG20087.1"/>
    <property type="molecule type" value="Genomic_DNA"/>
</dbReference>
<dbReference type="AlphaFoldDB" id="A0A2W2FEL0"/>
<dbReference type="RefSeq" id="WP_111178606.1">
    <property type="nucleotide sequence ID" value="NZ_POUD01000030.1"/>
</dbReference>
<sequence length="156" mass="16962">MQKLRSVIASLGLTALVLLNVTGTAHAEPVLPADSPAASAAAAPDGYFYAWGHINRGGFMCHWSGDDPDWSTCDSVNLRNDASSLENRGWPGPYEDVFLYWDDADDAGGWDHTRACLPNGLYLNNLTGIYYPWDGRQGQGETLNDNISAHRWGSGC</sequence>
<protein>
    <recommendedName>
        <fullName evidence="4">Peptidase inhibitor family I36 protein</fullName>
    </recommendedName>
</protein>
<proteinExistence type="predicted"/>
<name>A0A2W2FEL0_9ACTN</name>
<reference evidence="2 3" key="1">
    <citation type="submission" date="2018-01" db="EMBL/GenBank/DDBJ databases">
        <title>Draft genome sequence of Nonomuraea sp. KC333.</title>
        <authorList>
            <person name="Sahin N."/>
            <person name="Saygin H."/>
            <person name="Ay H."/>
        </authorList>
    </citation>
    <scope>NUCLEOTIDE SEQUENCE [LARGE SCALE GENOMIC DNA]</scope>
    <source>
        <strain evidence="2 3">KC333</strain>
    </source>
</reference>
<dbReference type="Pfam" id="PF03995">
    <property type="entry name" value="Inhibitor_I36"/>
    <property type="match status" value="1"/>
</dbReference>
<gene>
    <name evidence="2" type="ORF">C1J01_10435</name>
</gene>
<keyword evidence="3" id="KW-1185">Reference proteome</keyword>
<feature type="chain" id="PRO_5015929554" description="Peptidase inhibitor family I36 protein" evidence="1">
    <location>
        <begin position="28"/>
        <end position="156"/>
    </location>
</feature>